<keyword evidence="1" id="KW-0812">Transmembrane</keyword>
<name>A0A160PQF1_9CORY</name>
<gene>
    <name evidence="2" type="ORF">N24_0198</name>
</gene>
<accession>A0A160PQF1</accession>
<evidence type="ECO:0000313" key="3">
    <source>
        <dbReference type="Proteomes" id="UP000218244"/>
    </source>
</evidence>
<keyword evidence="3" id="KW-1185">Reference proteome</keyword>
<keyword evidence="1" id="KW-1133">Transmembrane helix</keyword>
<organism evidence="2 3">
    <name type="scientific">Corynebacterium suranareeae</name>
    <dbReference type="NCBI Taxonomy" id="2506452"/>
    <lineage>
        <taxon>Bacteria</taxon>
        <taxon>Bacillati</taxon>
        <taxon>Actinomycetota</taxon>
        <taxon>Actinomycetes</taxon>
        <taxon>Mycobacteriales</taxon>
        <taxon>Corynebacteriaceae</taxon>
        <taxon>Corynebacterium</taxon>
    </lineage>
</organism>
<dbReference type="AlphaFoldDB" id="A0A160PQF1"/>
<keyword evidence="1" id="KW-0472">Membrane</keyword>
<protein>
    <submittedName>
        <fullName evidence="2">Uncharacterized protein</fullName>
    </submittedName>
</protein>
<proteinExistence type="predicted"/>
<feature type="transmembrane region" description="Helical" evidence="1">
    <location>
        <begin position="81"/>
        <end position="103"/>
    </location>
</feature>
<reference evidence="2 3" key="1">
    <citation type="submission" date="2016-02" db="EMBL/GenBank/DDBJ databases">
        <title>Corynebacterium glutamicum N24 whole genome sequencing project.</title>
        <authorList>
            <person name="Matsutani M."/>
            <person name="Nangtapong N."/>
            <person name="Yakushi T."/>
            <person name="Matsushita K."/>
        </authorList>
    </citation>
    <scope>NUCLEOTIDE SEQUENCE [LARGE SCALE GENOMIC DNA]</scope>
    <source>
        <strain evidence="2 3">N24</strain>
    </source>
</reference>
<sequence>MTWLLVLAVLIVLTVAGAVLPRRTKQQSSGFPWFWVVFPITAFAAALTVYSFLPIAPLGLKYGWTMYAPLSDPSDDYFNSLLSGQILWAITAVAGTGLSVWAWRRGRV</sequence>
<dbReference type="RefSeq" id="WP_096453547.1">
    <property type="nucleotide sequence ID" value="NZ_AP017369.1"/>
</dbReference>
<dbReference type="KEGG" id="csur:N24_0198"/>
<feature type="transmembrane region" description="Helical" evidence="1">
    <location>
        <begin position="33"/>
        <end position="60"/>
    </location>
</feature>
<evidence type="ECO:0000313" key="2">
    <source>
        <dbReference type="EMBL" id="BAU94460.1"/>
    </source>
</evidence>
<evidence type="ECO:0000256" key="1">
    <source>
        <dbReference type="SAM" id="Phobius"/>
    </source>
</evidence>
<dbReference type="Proteomes" id="UP000218244">
    <property type="component" value="Chromosome"/>
</dbReference>
<dbReference type="EMBL" id="AP017369">
    <property type="protein sequence ID" value="BAU94460.1"/>
    <property type="molecule type" value="Genomic_DNA"/>
</dbReference>